<organism evidence="2 3">
    <name type="scientific">Kribbella lupini</name>
    <dbReference type="NCBI Taxonomy" id="291602"/>
    <lineage>
        <taxon>Bacteria</taxon>
        <taxon>Bacillati</taxon>
        <taxon>Actinomycetota</taxon>
        <taxon>Actinomycetes</taxon>
        <taxon>Propionibacteriales</taxon>
        <taxon>Kribbellaceae</taxon>
        <taxon>Kribbella</taxon>
    </lineage>
</organism>
<reference evidence="3" key="1">
    <citation type="journal article" date="2019" name="Int. J. Syst. Evol. Microbiol.">
        <title>The Global Catalogue of Microorganisms (GCM) 10K type strain sequencing project: providing services to taxonomists for standard genome sequencing and annotation.</title>
        <authorList>
            <consortium name="The Broad Institute Genomics Platform"/>
            <consortium name="The Broad Institute Genome Sequencing Center for Infectious Disease"/>
            <person name="Wu L."/>
            <person name="Ma J."/>
        </authorList>
    </citation>
    <scope>NUCLEOTIDE SEQUENCE [LARGE SCALE GENOMIC DNA]</scope>
    <source>
        <strain evidence="3">JCM 14303</strain>
    </source>
</reference>
<dbReference type="Gene3D" id="1.10.10.10">
    <property type="entry name" value="Winged helix-like DNA-binding domain superfamily/Winged helix DNA-binding domain"/>
    <property type="match status" value="1"/>
</dbReference>
<comment type="caution">
    <text evidence="2">The sequence shown here is derived from an EMBL/GenBank/DDBJ whole genome shotgun (WGS) entry which is preliminary data.</text>
</comment>
<dbReference type="InterPro" id="IPR011991">
    <property type="entry name" value="ArsR-like_HTH"/>
</dbReference>
<dbReference type="RefSeq" id="WP_344171121.1">
    <property type="nucleotide sequence ID" value="NZ_BAAANC010000001.1"/>
</dbReference>
<evidence type="ECO:0000313" key="2">
    <source>
        <dbReference type="EMBL" id="GAA1516372.1"/>
    </source>
</evidence>
<dbReference type="InterPro" id="IPR036390">
    <property type="entry name" value="WH_DNA-bd_sf"/>
</dbReference>
<dbReference type="EMBL" id="BAAANC010000001">
    <property type="protein sequence ID" value="GAA1516372.1"/>
    <property type="molecule type" value="Genomic_DNA"/>
</dbReference>
<proteinExistence type="predicted"/>
<dbReference type="InterPro" id="IPR036388">
    <property type="entry name" value="WH-like_DNA-bd_sf"/>
</dbReference>
<evidence type="ECO:0000259" key="1">
    <source>
        <dbReference type="PROSITE" id="PS50987"/>
    </source>
</evidence>
<dbReference type="SUPFAM" id="SSF46785">
    <property type="entry name" value="Winged helix' DNA-binding domain"/>
    <property type="match status" value="1"/>
</dbReference>
<keyword evidence="3" id="KW-1185">Reference proteome</keyword>
<name>A0ABP4L581_9ACTN</name>
<dbReference type="SMART" id="SM00418">
    <property type="entry name" value="HTH_ARSR"/>
    <property type="match status" value="1"/>
</dbReference>
<dbReference type="PRINTS" id="PR00778">
    <property type="entry name" value="HTHARSR"/>
</dbReference>
<dbReference type="PANTHER" id="PTHR39168">
    <property type="entry name" value="TRANSCRIPTIONAL REGULATOR-RELATED"/>
    <property type="match status" value="1"/>
</dbReference>
<evidence type="ECO:0000313" key="3">
    <source>
        <dbReference type="Proteomes" id="UP001500363"/>
    </source>
</evidence>
<dbReference type="NCBIfam" id="NF033788">
    <property type="entry name" value="HTH_metalloreg"/>
    <property type="match status" value="1"/>
</dbReference>
<feature type="domain" description="HTH arsR-type" evidence="1">
    <location>
        <begin position="3"/>
        <end position="98"/>
    </location>
</feature>
<dbReference type="InterPro" id="IPR052543">
    <property type="entry name" value="HTH_Metal-responsive_Reg"/>
</dbReference>
<accession>A0ABP4L581</accession>
<dbReference type="InterPro" id="IPR001845">
    <property type="entry name" value="HTH_ArsR_DNA-bd_dom"/>
</dbReference>
<dbReference type="Pfam" id="PF01022">
    <property type="entry name" value="HTH_5"/>
    <property type="match status" value="1"/>
</dbReference>
<sequence>MTSPATGDPELARVAAAFADPKRVRVLMALADGRSLPAGRLAEEAGVAASTVSNHLSILLDQQLVVVRRQGRHRYYRLASDDVEGVLEALARLAPQAPISSLREHTRAQALRTARTCYQHLAGRLGVDLLQQLIVRDWVARGNGLHDPDDAVDRFSAPGQGTQYHLTDLGTKHLAAWGIPRSALSAAPLRYCVDWTEQAHHLAGPLGKAITTRFFDLGWITRGRVPRSIHLTPEGEAGLANCTQR</sequence>
<gene>
    <name evidence="2" type="ORF">GCM10009741_13990</name>
</gene>
<dbReference type="PROSITE" id="PS50987">
    <property type="entry name" value="HTH_ARSR_2"/>
    <property type="match status" value="1"/>
</dbReference>
<dbReference type="PANTHER" id="PTHR39168:SF2">
    <property type="entry name" value="HTH-TYPE TRANSCRIPTIONAL REGULATOR CMTR"/>
    <property type="match status" value="1"/>
</dbReference>
<protein>
    <submittedName>
        <fullName evidence="2">Metalloregulator ArsR/SmtB family transcription factor</fullName>
    </submittedName>
</protein>
<dbReference type="Proteomes" id="UP001500363">
    <property type="component" value="Unassembled WGS sequence"/>
</dbReference>
<dbReference type="CDD" id="cd00090">
    <property type="entry name" value="HTH_ARSR"/>
    <property type="match status" value="1"/>
</dbReference>